<dbReference type="RefSeq" id="WP_097111231.1">
    <property type="nucleotide sequence ID" value="NZ_OBEB01000003.1"/>
</dbReference>
<protein>
    <submittedName>
        <fullName evidence="3">Glycosyltransferase involved in cell wall bisynthesis</fullName>
    </submittedName>
</protein>
<dbReference type="Gene3D" id="3.40.50.2000">
    <property type="entry name" value="Glycogen Phosphorylase B"/>
    <property type="match status" value="2"/>
</dbReference>
<evidence type="ECO:0000259" key="2">
    <source>
        <dbReference type="Pfam" id="PF13477"/>
    </source>
</evidence>
<reference evidence="4" key="1">
    <citation type="submission" date="2017-09" db="EMBL/GenBank/DDBJ databases">
        <authorList>
            <person name="Varghese N."/>
            <person name="Submissions S."/>
        </authorList>
    </citation>
    <scope>NUCLEOTIDE SEQUENCE [LARGE SCALE GENOMIC DNA]</scope>
    <source>
        <strain evidence="4">CGMCC 1.12461</strain>
    </source>
</reference>
<dbReference type="EMBL" id="OBEB01000003">
    <property type="protein sequence ID" value="SNY51846.1"/>
    <property type="molecule type" value="Genomic_DNA"/>
</dbReference>
<name>A0A285IXN0_9GAMM</name>
<proteinExistence type="predicted"/>
<evidence type="ECO:0000259" key="1">
    <source>
        <dbReference type="Pfam" id="PF00534"/>
    </source>
</evidence>
<dbReference type="InterPro" id="IPR001296">
    <property type="entry name" value="Glyco_trans_1"/>
</dbReference>
<keyword evidence="3" id="KW-0808">Transferase</keyword>
<organism evidence="3 4">
    <name type="scientific">Arsukibacterium tuosuense</name>
    <dbReference type="NCBI Taxonomy" id="1323745"/>
    <lineage>
        <taxon>Bacteria</taxon>
        <taxon>Pseudomonadati</taxon>
        <taxon>Pseudomonadota</taxon>
        <taxon>Gammaproteobacteria</taxon>
        <taxon>Chromatiales</taxon>
        <taxon>Chromatiaceae</taxon>
        <taxon>Arsukibacterium</taxon>
    </lineage>
</organism>
<dbReference type="PANTHER" id="PTHR12526">
    <property type="entry name" value="GLYCOSYLTRANSFERASE"/>
    <property type="match status" value="1"/>
</dbReference>
<dbReference type="Pfam" id="PF00534">
    <property type="entry name" value="Glycos_transf_1"/>
    <property type="match status" value="1"/>
</dbReference>
<gene>
    <name evidence="3" type="ORF">SAMN06297280_2001</name>
</gene>
<dbReference type="Pfam" id="PF13477">
    <property type="entry name" value="Glyco_trans_4_2"/>
    <property type="match status" value="1"/>
</dbReference>
<dbReference type="GO" id="GO:0016757">
    <property type="term" value="F:glycosyltransferase activity"/>
    <property type="evidence" value="ECO:0007669"/>
    <property type="project" value="InterPro"/>
</dbReference>
<feature type="domain" description="Glycosyltransferase subfamily 4-like N-terminal" evidence="2">
    <location>
        <begin position="5"/>
        <end position="145"/>
    </location>
</feature>
<dbReference type="SUPFAM" id="SSF53756">
    <property type="entry name" value="UDP-Glycosyltransferase/glycogen phosphorylase"/>
    <property type="match status" value="1"/>
</dbReference>
<evidence type="ECO:0000313" key="4">
    <source>
        <dbReference type="Proteomes" id="UP000219353"/>
    </source>
</evidence>
<dbReference type="CDD" id="cd03808">
    <property type="entry name" value="GT4_CapM-like"/>
    <property type="match status" value="1"/>
</dbReference>
<sequence>MLKALYIVNRPDYFLSHRVALAQSLAQEGYEIHIASVKHESTEHLYKLGFHFHFVDIERGRTNPFKELLGLISVLRLVKQLKPDIVHCITVKPVLYGGLAARLLGTPKVVVAIAGLGSVFTTDSVKNSVLRFISIQLYKMSLGNKNLTAIFQNKHDRSFFVERKIIPESRTRLIRGSGVDLDKFALSPMPVTEKRAILLSARLLREKGVFEFLHAAKLVLQVRNDAEFWLAGDIDPANPSSLTKQDVDQWSAIEGIKFLGFQSDIYSVIKSSEFVVLPSYREGFPKALIEAAAVGRAIITTDVPGCEDAVINNKTGFLVPVKQVEMLVEKILFLLDEPEKCAEFGRAGRVYAENNFDLKFVVQEHKNIYLS</sequence>
<dbReference type="Proteomes" id="UP000219353">
    <property type="component" value="Unassembled WGS sequence"/>
</dbReference>
<feature type="domain" description="Glycosyl transferase family 1" evidence="1">
    <location>
        <begin position="192"/>
        <end position="349"/>
    </location>
</feature>
<keyword evidence="4" id="KW-1185">Reference proteome</keyword>
<accession>A0A285IXN0</accession>
<dbReference type="GO" id="GO:1901135">
    <property type="term" value="P:carbohydrate derivative metabolic process"/>
    <property type="evidence" value="ECO:0007669"/>
    <property type="project" value="UniProtKB-ARBA"/>
</dbReference>
<dbReference type="OrthoDB" id="9775208at2"/>
<dbReference type="AlphaFoldDB" id="A0A285IXN0"/>
<dbReference type="PANTHER" id="PTHR12526:SF638">
    <property type="entry name" value="SPORE COAT PROTEIN SA"/>
    <property type="match status" value="1"/>
</dbReference>
<evidence type="ECO:0000313" key="3">
    <source>
        <dbReference type="EMBL" id="SNY51846.1"/>
    </source>
</evidence>
<dbReference type="InterPro" id="IPR028098">
    <property type="entry name" value="Glyco_trans_4-like_N"/>
</dbReference>